<dbReference type="InterPro" id="IPR036291">
    <property type="entry name" value="NAD(P)-bd_dom_sf"/>
</dbReference>
<dbReference type="GO" id="GO:0050104">
    <property type="term" value="F:L-gulonate 3-dehydrogenase activity"/>
    <property type="evidence" value="ECO:0007669"/>
    <property type="project" value="UniProtKB-EC"/>
</dbReference>
<dbReference type="InterPro" id="IPR013328">
    <property type="entry name" value="6PGD_dom2"/>
</dbReference>
<dbReference type="RefSeq" id="WP_007002846.1">
    <property type="nucleotide sequence ID" value="NZ_GG770777.1"/>
</dbReference>
<evidence type="ECO:0000256" key="7">
    <source>
        <dbReference type="ARBA" id="ARBA00023027"/>
    </source>
</evidence>
<evidence type="ECO:0000259" key="11">
    <source>
        <dbReference type="Pfam" id="PF00725"/>
    </source>
</evidence>
<evidence type="ECO:0000259" key="12">
    <source>
        <dbReference type="Pfam" id="PF02737"/>
    </source>
</evidence>
<feature type="domain" description="3-hydroxyacyl-CoA dehydrogenase NAD binding" evidence="12">
    <location>
        <begin position="2"/>
        <end position="179"/>
    </location>
</feature>
<dbReference type="SUPFAM" id="SSF48179">
    <property type="entry name" value="6-phosphogluconate dehydrogenase C-terminal domain-like"/>
    <property type="match status" value="1"/>
</dbReference>
<dbReference type="InterPro" id="IPR008927">
    <property type="entry name" value="6-PGluconate_DH-like_C_sf"/>
</dbReference>
<keyword evidence="4" id="KW-0963">Cytoplasm</keyword>
<accession>D5RRV4</accession>
<comment type="subcellular location">
    <subcellularLocation>
        <location evidence="1">Cytoplasm</location>
    </subcellularLocation>
</comment>
<evidence type="ECO:0000256" key="6">
    <source>
        <dbReference type="ARBA" id="ARBA00023002"/>
    </source>
</evidence>
<dbReference type="Pfam" id="PF00725">
    <property type="entry name" value="3HCDH"/>
    <property type="match status" value="1"/>
</dbReference>
<dbReference type="PANTHER" id="PTHR48075">
    <property type="entry name" value="3-HYDROXYACYL-COA DEHYDROGENASE FAMILY PROTEIN"/>
    <property type="match status" value="1"/>
</dbReference>
<dbReference type="AlphaFoldDB" id="D5RRV4"/>
<dbReference type="EMBL" id="ADVL01000719">
    <property type="protein sequence ID" value="EFH09968.1"/>
    <property type="molecule type" value="Genomic_DNA"/>
</dbReference>
<evidence type="ECO:0000256" key="5">
    <source>
        <dbReference type="ARBA" id="ARBA00022553"/>
    </source>
</evidence>
<dbReference type="SUPFAM" id="SSF51735">
    <property type="entry name" value="NAD(P)-binding Rossmann-fold domains"/>
    <property type="match status" value="1"/>
</dbReference>
<evidence type="ECO:0000256" key="4">
    <source>
        <dbReference type="ARBA" id="ARBA00022490"/>
    </source>
</evidence>
<evidence type="ECO:0000256" key="9">
    <source>
        <dbReference type="ARBA" id="ARBA00042709"/>
    </source>
</evidence>
<comment type="caution">
    <text evidence="13">The sequence shown here is derived from an EMBL/GenBank/DDBJ whole genome shotgun (WGS) entry which is preliminary data.</text>
</comment>
<dbReference type="GO" id="GO:0006631">
    <property type="term" value="P:fatty acid metabolic process"/>
    <property type="evidence" value="ECO:0007669"/>
    <property type="project" value="InterPro"/>
</dbReference>
<dbReference type="GO" id="GO:0005737">
    <property type="term" value="C:cytoplasm"/>
    <property type="evidence" value="ECO:0007669"/>
    <property type="project" value="UniProtKB-SubCell"/>
</dbReference>
<keyword evidence="14" id="KW-1185">Reference proteome</keyword>
<keyword evidence="5" id="KW-0597">Phosphoprotein</keyword>
<dbReference type="HOGENOM" id="CLU_009834_2_0_5"/>
<dbReference type="PANTHER" id="PTHR48075:SF1">
    <property type="entry name" value="LAMBDA-CRYSTALLIN HOMOLOG"/>
    <property type="match status" value="1"/>
</dbReference>
<keyword evidence="6 13" id="KW-0560">Oxidoreductase</keyword>
<dbReference type="Gene3D" id="3.40.50.720">
    <property type="entry name" value="NAD(P)-binding Rossmann-like Domain"/>
    <property type="match status" value="1"/>
</dbReference>
<dbReference type="InterPro" id="IPR022694">
    <property type="entry name" value="3-OHacyl-CoA_DH"/>
</dbReference>
<protein>
    <recommendedName>
        <fullName evidence="9">L-gulonate 3-dehydrogenase</fullName>
        <ecNumber evidence="8">1.1.1.45</ecNumber>
    </recommendedName>
    <alternativeName>
        <fullName evidence="9">L-gulonate 3-dehydrogenase</fullName>
    </alternativeName>
</protein>
<dbReference type="OrthoDB" id="9803287at2"/>
<name>D5RRV4_9PROT</name>
<evidence type="ECO:0000256" key="8">
    <source>
        <dbReference type="ARBA" id="ARBA00038962"/>
    </source>
</evidence>
<gene>
    <name evidence="13" type="primary">hadH</name>
    <name evidence="13" type="ORF">HMPREF0731_3816</name>
</gene>
<evidence type="ECO:0000256" key="10">
    <source>
        <dbReference type="PIRSR" id="PIRSR000105-1"/>
    </source>
</evidence>
<dbReference type="Pfam" id="PF02737">
    <property type="entry name" value="3HCDH_N"/>
    <property type="match status" value="1"/>
</dbReference>
<dbReference type="EC" id="1.1.1.45" evidence="8"/>
<evidence type="ECO:0000256" key="1">
    <source>
        <dbReference type="ARBA" id="ARBA00004496"/>
    </source>
</evidence>
<feature type="domain" description="3-hydroxyacyl-CoA dehydrogenase C-terminal" evidence="11">
    <location>
        <begin position="184"/>
        <end position="282"/>
    </location>
</feature>
<dbReference type="InterPro" id="IPR006108">
    <property type="entry name" value="3HC_DH_C"/>
</dbReference>
<dbReference type="Proteomes" id="UP000005324">
    <property type="component" value="Unassembled WGS sequence"/>
</dbReference>
<feature type="site" description="Important for catalytic activity" evidence="10">
    <location>
        <position position="137"/>
    </location>
</feature>
<proteinExistence type="inferred from homology"/>
<dbReference type="InterPro" id="IPR006176">
    <property type="entry name" value="3-OHacyl-CoA_DH_NAD-bd"/>
</dbReference>
<evidence type="ECO:0000313" key="13">
    <source>
        <dbReference type="EMBL" id="EFH09968.1"/>
    </source>
</evidence>
<sequence>MNIAIIGAGLMGHALALVFAIGGHRVRLTDSNPEALARAPGLMEKARATLEAESEAGGLSAEGLRQNVTLHATLAETVADAALVIEAIIEKPEPKRALFAELDALMPAEALLASNTSYLDVFPLMPPARLKRALIMHWYTPPYLVDLVDLVGSPDCPEAVVEELAAELRRMGKVPLVMRRFLPGYIANRLQSALSLECYRLMDEGYATPQEIDEAIIHGLGLRLLLLGQMAKGDFTGLPLSAHALANRMYAPPEPQGRSTTLDAALEQGRTGVMAGRGFYDWGGADPATLMAERDRRLIALKRALRQIGPMAGLAAGTTPDNRQDETKR</sequence>
<organism evidence="13 14">
    <name type="scientific">Pseudoroseomonas cervicalis ATCC 49957</name>
    <dbReference type="NCBI Taxonomy" id="525371"/>
    <lineage>
        <taxon>Bacteria</taxon>
        <taxon>Pseudomonadati</taxon>
        <taxon>Pseudomonadota</taxon>
        <taxon>Alphaproteobacteria</taxon>
        <taxon>Acetobacterales</taxon>
        <taxon>Roseomonadaceae</taxon>
        <taxon>Roseomonas</taxon>
    </lineage>
</organism>
<comment type="similarity">
    <text evidence="2">Belongs to the 3-hydroxyacyl-CoA dehydrogenase family.</text>
</comment>
<evidence type="ECO:0000313" key="14">
    <source>
        <dbReference type="Proteomes" id="UP000005324"/>
    </source>
</evidence>
<dbReference type="Gene3D" id="1.10.1040.10">
    <property type="entry name" value="N-(1-d-carboxylethyl)-l-norvaline Dehydrogenase, domain 2"/>
    <property type="match status" value="1"/>
</dbReference>
<dbReference type="GO" id="GO:0070403">
    <property type="term" value="F:NAD+ binding"/>
    <property type="evidence" value="ECO:0007669"/>
    <property type="project" value="InterPro"/>
</dbReference>
<dbReference type="PIRSF" id="PIRSF000105">
    <property type="entry name" value="HCDH"/>
    <property type="match status" value="1"/>
</dbReference>
<reference evidence="13 14" key="1">
    <citation type="submission" date="2010-04" db="EMBL/GenBank/DDBJ databases">
        <authorList>
            <person name="Qin X."/>
            <person name="Bachman B."/>
            <person name="Battles P."/>
            <person name="Bell A."/>
            <person name="Bess C."/>
            <person name="Bickham C."/>
            <person name="Chaboub L."/>
            <person name="Chen D."/>
            <person name="Coyle M."/>
            <person name="Deiros D.R."/>
            <person name="Dinh H."/>
            <person name="Forbes L."/>
            <person name="Fowler G."/>
            <person name="Francisco L."/>
            <person name="Fu Q."/>
            <person name="Gubbala S."/>
            <person name="Hale W."/>
            <person name="Han Y."/>
            <person name="Hemphill L."/>
            <person name="Highlander S.K."/>
            <person name="Hirani K."/>
            <person name="Hogues M."/>
            <person name="Jackson L."/>
            <person name="Jakkamsetti A."/>
            <person name="Javaid M."/>
            <person name="Jiang H."/>
            <person name="Korchina V."/>
            <person name="Kovar C."/>
            <person name="Lara F."/>
            <person name="Lee S."/>
            <person name="Mata R."/>
            <person name="Mathew T."/>
            <person name="Moen C."/>
            <person name="Morales K."/>
            <person name="Munidasa M."/>
            <person name="Nazareth L."/>
            <person name="Ngo R."/>
            <person name="Nguyen L."/>
            <person name="Okwuonu G."/>
            <person name="Ongeri F."/>
            <person name="Patil S."/>
            <person name="Petrosino J."/>
            <person name="Pham C."/>
            <person name="Pham P."/>
            <person name="Pu L.-L."/>
            <person name="Puazo M."/>
            <person name="Raj R."/>
            <person name="Reid J."/>
            <person name="Rouhana J."/>
            <person name="Saada N."/>
            <person name="Shang Y."/>
            <person name="Simmons D."/>
            <person name="Thornton R."/>
            <person name="Warren J."/>
            <person name="Weissenberger G."/>
            <person name="Zhang J."/>
            <person name="Zhang L."/>
            <person name="Zhou C."/>
            <person name="Zhu D."/>
            <person name="Muzny D."/>
            <person name="Worley K."/>
            <person name="Gibbs R."/>
        </authorList>
    </citation>
    <scope>NUCLEOTIDE SEQUENCE [LARGE SCALE GENOMIC DNA]</scope>
    <source>
        <strain evidence="13 14">ATCC 49957</strain>
    </source>
</reference>
<evidence type="ECO:0000256" key="2">
    <source>
        <dbReference type="ARBA" id="ARBA00009463"/>
    </source>
</evidence>
<comment type="subunit">
    <text evidence="3">Homodimer.</text>
</comment>
<keyword evidence="7" id="KW-0520">NAD</keyword>
<evidence type="ECO:0000256" key="3">
    <source>
        <dbReference type="ARBA" id="ARBA00011738"/>
    </source>
</evidence>